<name>A0ABY7TIS0_9SPHN</name>
<keyword evidence="2" id="KW-1185">Reference proteome</keyword>
<sequence length="243" mass="27258">MTKTTDIAPEPFAIRERVLELRERFGDCDWLRVVGGVTAEAYRLAGFTTEEFASLLRTEIEKRGRLPIDFRRKDIMRLRAGFDGATGFMTEQHGLANLYLNFQGGHYSDANDDPNLEFTGALRSSLAIVGGLRRPIAALALQQAPRCLLSGGGRMEGRFETVLRPWGYTKTTKISPARRIETLGLMPNEVAKLLDIKRQRSLSHIPWLDDYQAPPAFGSSEPFAKPVTSPAKRKWPALRLVRS</sequence>
<protein>
    <submittedName>
        <fullName evidence="1">Uncharacterized protein</fullName>
    </submittedName>
</protein>
<evidence type="ECO:0000313" key="1">
    <source>
        <dbReference type="EMBL" id="WCT72627.1"/>
    </source>
</evidence>
<proteinExistence type="predicted"/>
<dbReference type="RefSeq" id="WP_273686597.1">
    <property type="nucleotide sequence ID" value="NZ_CP117411.1"/>
</dbReference>
<dbReference type="Proteomes" id="UP001220395">
    <property type="component" value="Chromosome"/>
</dbReference>
<dbReference type="EMBL" id="CP117411">
    <property type="protein sequence ID" value="WCT72627.1"/>
    <property type="molecule type" value="Genomic_DNA"/>
</dbReference>
<organism evidence="1 2">
    <name type="scientific">Sphingomonas naphthae</name>
    <dbReference type="NCBI Taxonomy" id="1813468"/>
    <lineage>
        <taxon>Bacteria</taxon>
        <taxon>Pseudomonadati</taxon>
        <taxon>Pseudomonadota</taxon>
        <taxon>Alphaproteobacteria</taxon>
        <taxon>Sphingomonadales</taxon>
        <taxon>Sphingomonadaceae</taxon>
        <taxon>Sphingomonas</taxon>
    </lineage>
</organism>
<evidence type="ECO:0000313" key="2">
    <source>
        <dbReference type="Proteomes" id="UP001220395"/>
    </source>
</evidence>
<accession>A0ABY7TIS0</accession>
<reference evidence="1 2" key="1">
    <citation type="submission" date="2023-02" db="EMBL/GenBank/DDBJ databases">
        <title>Genome sequence of Sphingomonas naphthae.</title>
        <authorList>
            <person name="Kim S."/>
            <person name="Heo J."/>
            <person name="Kwon S.-W."/>
        </authorList>
    </citation>
    <scope>NUCLEOTIDE SEQUENCE [LARGE SCALE GENOMIC DNA]</scope>
    <source>
        <strain evidence="1 2">KACC 18716</strain>
    </source>
</reference>
<gene>
    <name evidence="1" type="ORF">PQ455_13420</name>
</gene>